<dbReference type="InterPro" id="IPR036322">
    <property type="entry name" value="WD40_repeat_dom_sf"/>
</dbReference>
<gene>
    <name evidence="7" type="primary">LOC121847584</name>
</gene>
<dbReference type="SUPFAM" id="SSF50978">
    <property type="entry name" value="WD40 repeat-like"/>
    <property type="match status" value="1"/>
</dbReference>
<keyword evidence="8" id="KW-1185">Reference proteome</keyword>
<evidence type="ECO:0000256" key="2">
    <source>
        <dbReference type="ARBA" id="ARBA00038279"/>
    </source>
</evidence>
<evidence type="ECO:0000313" key="7">
    <source>
        <dbReference type="Ensembl" id="ENSOTSP00005152675.1"/>
    </source>
</evidence>
<accession>A0AAZ3SHD7</accession>
<name>A0AAZ3SHD7_ONCTS</name>
<dbReference type="InterPro" id="IPR015943">
    <property type="entry name" value="WD40/YVTN_repeat-like_dom_sf"/>
</dbReference>
<dbReference type="GO" id="GO:0030576">
    <property type="term" value="P:Cajal body organization"/>
    <property type="evidence" value="ECO:0007669"/>
    <property type="project" value="TreeGrafter"/>
</dbReference>
<organism evidence="7 8">
    <name type="scientific">Oncorhynchus tshawytscha</name>
    <name type="common">Chinook salmon</name>
    <name type="synonym">Salmo tshawytscha</name>
    <dbReference type="NCBI Taxonomy" id="74940"/>
    <lineage>
        <taxon>Eukaryota</taxon>
        <taxon>Metazoa</taxon>
        <taxon>Chordata</taxon>
        <taxon>Craniata</taxon>
        <taxon>Vertebrata</taxon>
        <taxon>Euteleostomi</taxon>
        <taxon>Actinopterygii</taxon>
        <taxon>Neopterygii</taxon>
        <taxon>Teleostei</taxon>
        <taxon>Protacanthopterygii</taxon>
        <taxon>Salmoniformes</taxon>
        <taxon>Salmonidae</taxon>
        <taxon>Salmoninae</taxon>
        <taxon>Oncorhynchus</taxon>
    </lineage>
</organism>
<evidence type="ECO:0000256" key="5">
    <source>
        <dbReference type="ARBA" id="ARBA00046543"/>
    </source>
</evidence>
<dbReference type="InterPro" id="IPR001680">
    <property type="entry name" value="WD40_rpt"/>
</dbReference>
<dbReference type="GO" id="GO:0015030">
    <property type="term" value="C:Cajal body"/>
    <property type="evidence" value="ECO:0007669"/>
    <property type="project" value="UniProtKB-SubCell"/>
</dbReference>
<reference evidence="8" key="1">
    <citation type="journal article" date="2018" name="PLoS ONE">
        <title>Chinook salmon (Oncorhynchus tshawytscha) genome and transcriptome.</title>
        <authorList>
            <person name="Christensen K.A."/>
            <person name="Leong J.S."/>
            <person name="Sakhrani D."/>
            <person name="Biagi C.A."/>
            <person name="Minkley D.R."/>
            <person name="Withler R.E."/>
            <person name="Rondeau E.B."/>
            <person name="Koop B.F."/>
            <person name="Devlin R.H."/>
        </authorList>
    </citation>
    <scope>NUCLEOTIDE SEQUENCE [LARGE SCALE GENOMIC DNA]</scope>
</reference>
<dbReference type="PANTHER" id="PTHR13211">
    <property type="entry name" value="TELOMERASE CAJAL BODY PROTEIN 1"/>
    <property type="match status" value="1"/>
</dbReference>
<proteinExistence type="inferred from homology"/>
<comment type="subunit">
    <text evidence="5">Component of the telomerase holoenzyme complex composed of one molecule of TERT, one molecule of WRAP53/TCAB1, two molecules of H/ACA ribonucleoprotein complex subunits DKC1, NOP10, NHP2 and GAR1, and a telomerase RNA template component (TERC). The telomerase holoenzyme complex is associated with TEP1, SMG6/EST1A and POT1. Interacts with the chaperonin-containing T-complex (TRiC) complex; which mediates the folding of WRAP53/TCAB1. Interacts with COIL. Interacts with SMN1. Interacts with RNF8. Interacts with histone H2AX.</text>
</comment>
<comment type="subcellular location">
    <subcellularLocation>
        <location evidence="1">Nucleus</location>
        <location evidence="1">Cajal body</location>
    </subcellularLocation>
</comment>
<sequence>ADHSPLPPDGSQLYCGFDKTVRVFYTERPGRDCEKRPTIVKKQCQSGIISCLAFSPCQSVYACGSFSRTAGLYSCQDGSLLVLLPPRHHGGITHLAFSPDGHYLYTGGPKDPEILCWDLRDPGKVLFSLKRKVATNQRMYFDLDPVHPFMPLLVSTSRQRRFLDPGDSSDGDSFDSGSEGDIVISPTPEVRQDNALTLCWVGPLSPASEEGQEEPAPMLVID</sequence>
<evidence type="ECO:0000256" key="4">
    <source>
        <dbReference type="ARBA" id="ARBA00041558"/>
    </source>
</evidence>
<protein>
    <recommendedName>
        <fullName evidence="3">Telomerase Cajal body protein 1</fullName>
    </recommendedName>
    <alternativeName>
        <fullName evidence="4">WD repeat-containing protein 79</fullName>
    </alternativeName>
</protein>
<comment type="similarity">
    <text evidence="2">Belongs to the TCAB1 family.</text>
</comment>
<reference evidence="7" key="2">
    <citation type="submission" date="2025-08" db="UniProtKB">
        <authorList>
            <consortium name="Ensembl"/>
        </authorList>
    </citation>
    <scope>IDENTIFICATION</scope>
</reference>
<feature type="region of interest" description="Disordered" evidence="6">
    <location>
        <begin position="161"/>
        <end position="187"/>
    </location>
</feature>
<dbReference type="Pfam" id="PF00400">
    <property type="entry name" value="WD40"/>
    <property type="match status" value="2"/>
</dbReference>
<dbReference type="Ensembl" id="ENSOTST00005158465.1">
    <property type="protein sequence ID" value="ENSOTSP00005152675.1"/>
    <property type="gene ID" value="ENSOTSG00005079458.1"/>
</dbReference>
<dbReference type="PANTHER" id="PTHR13211:SF0">
    <property type="entry name" value="TELOMERASE CAJAL BODY PROTEIN 1"/>
    <property type="match status" value="1"/>
</dbReference>
<dbReference type="GO" id="GO:0003723">
    <property type="term" value="F:RNA binding"/>
    <property type="evidence" value="ECO:0007669"/>
    <property type="project" value="TreeGrafter"/>
</dbReference>
<evidence type="ECO:0000256" key="3">
    <source>
        <dbReference type="ARBA" id="ARBA00040657"/>
    </source>
</evidence>
<dbReference type="Gene3D" id="2.130.10.10">
    <property type="entry name" value="YVTN repeat-like/Quinoprotein amine dehydrogenase"/>
    <property type="match status" value="1"/>
</dbReference>
<reference evidence="7" key="3">
    <citation type="submission" date="2025-09" db="UniProtKB">
        <authorList>
            <consortium name="Ensembl"/>
        </authorList>
    </citation>
    <scope>IDENTIFICATION</scope>
</reference>
<evidence type="ECO:0000313" key="8">
    <source>
        <dbReference type="Proteomes" id="UP000694402"/>
    </source>
</evidence>
<evidence type="ECO:0000256" key="6">
    <source>
        <dbReference type="SAM" id="MobiDB-lite"/>
    </source>
</evidence>
<evidence type="ECO:0000256" key="1">
    <source>
        <dbReference type="ARBA" id="ARBA00004408"/>
    </source>
</evidence>
<dbReference type="Proteomes" id="UP000694402">
    <property type="component" value="Unassembled WGS sequence"/>
</dbReference>
<dbReference type="GeneTree" id="ENSGT00390000010169"/>
<dbReference type="AlphaFoldDB" id="A0AAZ3SHD7"/>
<dbReference type="SMART" id="SM00320">
    <property type="entry name" value="WD40"/>
    <property type="match status" value="2"/>
</dbReference>
<dbReference type="InterPro" id="IPR051150">
    <property type="entry name" value="SWT21/TCAB1_mRNA_Telomere"/>
</dbReference>